<protein>
    <submittedName>
        <fullName evidence="1">Uncharacterized protein</fullName>
    </submittedName>
</protein>
<comment type="caution">
    <text evidence="1">The sequence shown here is derived from an EMBL/GenBank/DDBJ whole genome shotgun (WGS) entry which is preliminary data.</text>
</comment>
<accession>A0A1E7G1A0</accession>
<organism evidence="1 2">
    <name type="scientific">Lactococcus cremoris subsp. cremoris IBB477</name>
    <dbReference type="NCBI Taxonomy" id="1449093"/>
    <lineage>
        <taxon>Bacteria</taxon>
        <taxon>Bacillati</taxon>
        <taxon>Bacillota</taxon>
        <taxon>Bacilli</taxon>
        <taxon>Lactobacillales</taxon>
        <taxon>Streptococcaceae</taxon>
        <taxon>Lactococcus</taxon>
        <taxon>Lactococcus cremoris subsp. cremoris</taxon>
    </lineage>
</organism>
<dbReference type="AlphaFoldDB" id="A0A1E7G1A0"/>
<dbReference type="Proteomes" id="UP000176236">
    <property type="component" value="Chromosome"/>
</dbReference>
<evidence type="ECO:0000313" key="1">
    <source>
        <dbReference type="EMBL" id="OEU38738.1"/>
    </source>
</evidence>
<name>A0A1E7G1A0_LACLC</name>
<proteinExistence type="predicted"/>
<evidence type="ECO:0000313" key="2">
    <source>
        <dbReference type="Proteomes" id="UP000176236"/>
    </source>
</evidence>
<gene>
    <name evidence="1" type="ORF">AJ89_13180</name>
</gene>
<dbReference type="EMBL" id="JMMZ01000035">
    <property type="protein sequence ID" value="OEU38738.1"/>
    <property type="molecule type" value="Genomic_DNA"/>
</dbReference>
<dbReference type="RefSeq" id="WP_003129461.1">
    <property type="nucleotide sequence ID" value="NZ_CM007353.1"/>
</dbReference>
<reference evidence="1 2" key="1">
    <citation type="journal article" date="2016" name="Appl. Microbiol. Biotechnol.">
        <title>Adhesion of the genome-sequenced Lactococcus lactis subsp. cremoris IBB477 strain is mediated by specific molecular determinants.</title>
        <authorList>
            <person name="Radziwill-Bienkowska J.M."/>
            <person name="Le D.T."/>
            <person name="Szczesny P."/>
            <person name="Duviau M.P."/>
            <person name="Aleksandrzak-Piekarczyk T."/>
            <person name="Loubiere P."/>
            <person name="Mercier-Bonin M."/>
            <person name="Bardowski J.K."/>
            <person name="Kowalczyk M."/>
        </authorList>
    </citation>
    <scope>NUCLEOTIDE SEQUENCE [LARGE SCALE GENOMIC DNA]</scope>
    <source>
        <strain evidence="1 2">IBB477</strain>
    </source>
</reference>
<sequence length="103" mass="11184">MPTLKTELNQIATDLNEIEAVINAGNAFQDAAQKLKGKGKALRTVENDTSISDDTVEVIANRTNDLIKNLVKASSSYNFTKKSFNELKGKLEEAQAQARSGAK</sequence>